<comment type="caution">
    <text evidence="2">The sequence shown here is derived from an EMBL/GenBank/DDBJ whole genome shotgun (WGS) entry which is preliminary data.</text>
</comment>
<dbReference type="Proteomes" id="UP001501196">
    <property type="component" value="Unassembled WGS sequence"/>
</dbReference>
<proteinExistence type="predicted"/>
<evidence type="ECO:0000256" key="1">
    <source>
        <dbReference type="SAM" id="Phobius"/>
    </source>
</evidence>
<evidence type="ECO:0000313" key="2">
    <source>
        <dbReference type="EMBL" id="GAA2022050.1"/>
    </source>
</evidence>
<sequence>MRTQTRDARTRTARIGWGLLLVMSALLTLAGIMWTVILPGTALDNIAEFAGTTPEALMPAYGIITLIARGYGAGFACTGLMALLVAAEGFRHGTRWAWATGWVVVLAYAAIAWTFLAAGERVELSLGVLSLGVVAAVGLLLAGRDAVDRRSRTT</sequence>
<gene>
    <name evidence="2" type="ORF">GCM10009819_00720</name>
</gene>
<reference evidence="3" key="1">
    <citation type="journal article" date="2019" name="Int. J. Syst. Evol. Microbiol.">
        <title>The Global Catalogue of Microorganisms (GCM) 10K type strain sequencing project: providing services to taxonomists for standard genome sequencing and annotation.</title>
        <authorList>
            <consortium name="The Broad Institute Genomics Platform"/>
            <consortium name="The Broad Institute Genome Sequencing Center for Infectious Disease"/>
            <person name="Wu L."/>
            <person name="Ma J."/>
        </authorList>
    </citation>
    <scope>NUCLEOTIDE SEQUENCE [LARGE SCALE GENOMIC DNA]</scope>
    <source>
        <strain evidence="3">JCM 15672</strain>
    </source>
</reference>
<feature type="transmembrane region" description="Helical" evidence="1">
    <location>
        <begin position="12"/>
        <end position="38"/>
    </location>
</feature>
<evidence type="ECO:0008006" key="4">
    <source>
        <dbReference type="Google" id="ProtNLM"/>
    </source>
</evidence>
<protein>
    <recommendedName>
        <fullName evidence="4">DUF2127 domain-containing protein</fullName>
    </recommendedName>
</protein>
<keyword evidence="3" id="KW-1185">Reference proteome</keyword>
<evidence type="ECO:0000313" key="3">
    <source>
        <dbReference type="Proteomes" id="UP001501196"/>
    </source>
</evidence>
<name>A0ABP5FCX5_9MICO</name>
<feature type="transmembrane region" description="Helical" evidence="1">
    <location>
        <begin position="58"/>
        <end position="84"/>
    </location>
</feature>
<feature type="transmembrane region" description="Helical" evidence="1">
    <location>
        <begin position="96"/>
        <end position="118"/>
    </location>
</feature>
<keyword evidence="1" id="KW-0812">Transmembrane</keyword>
<keyword evidence="1" id="KW-0472">Membrane</keyword>
<organism evidence="2 3">
    <name type="scientific">Agromyces tropicus</name>
    <dbReference type="NCBI Taxonomy" id="555371"/>
    <lineage>
        <taxon>Bacteria</taxon>
        <taxon>Bacillati</taxon>
        <taxon>Actinomycetota</taxon>
        <taxon>Actinomycetes</taxon>
        <taxon>Micrococcales</taxon>
        <taxon>Microbacteriaceae</taxon>
        <taxon>Agromyces</taxon>
    </lineage>
</organism>
<accession>A0ABP5FCX5</accession>
<dbReference type="EMBL" id="BAAAPW010000001">
    <property type="protein sequence ID" value="GAA2022050.1"/>
    <property type="molecule type" value="Genomic_DNA"/>
</dbReference>
<feature type="transmembrane region" description="Helical" evidence="1">
    <location>
        <begin position="124"/>
        <end position="142"/>
    </location>
</feature>
<dbReference type="RefSeq" id="WP_344368656.1">
    <property type="nucleotide sequence ID" value="NZ_BAAAPW010000001.1"/>
</dbReference>
<keyword evidence="1" id="KW-1133">Transmembrane helix</keyword>